<dbReference type="Gene3D" id="2.60.120.620">
    <property type="entry name" value="q2cbj1_9rhob like domain"/>
    <property type="match status" value="1"/>
</dbReference>
<organism evidence="1 2">
    <name type="scientific">Streptomyces triticirhizae</name>
    <dbReference type="NCBI Taxonomy" id="2483353"/>
    <lineage>
        <taxon>Bacteria</taxon>
        <taxon>Bacillati</taxon>
        <taxon>Actinomycetota</taxon>
        <taxon>Actinomycetes</taxon>
        <taxon>Kitasatosporales</taxon>
        <taxon>Streptomycetaceae</taxon>
        <taxon>Streptomyces</taxon>
    </lineage>
</organism>
<proteinExistence type="predicted"/>
<comment type="caution">
    <text evidence="1">The sequence shown here is derived from an EMBL/GenBank/DDBJ whole genome shotgun (WGS) entry which is preliminary data.</text>
</comment>
<evidence type="ECO:0000313" key="1">
    <source>
        <dbReference type="EMBL" id="RMI43394.1"/>
    </source>
</evidence>
<accession>A0A3M2M104</accession>
<dbReference type="InterPro" id="IPR056470">
    <property type="entry name" value="BesD/HalB-like"/>
</dbReference>
<gene>
    <name evidence="1" type="ORF">EBN88_07535</name>
</gene>
<dbReference type="Pfam" id="PF23169">
    <property type="entry name" value="HalD"/>
    <property type="match status" value="1"/>
</dbReference>
<dbReference type="RefSeq" id="WP_122183037.1">
    <property type="nucleotide sequence ID" value="NZ_RFFJ01000025.1"/>
</dbReference>
<dbReference type="AlphaFoldDB" id="A0A3M2M104"/>
<keyword evidence="2" id="KW-1185">Reference proteome</keyword>
<evidence type="ECO:0000313" key="2">
    <source>
        <dbReference type="Proteomes" id="UP000278673"/>
    </source>
</evidence>
<reference evidence="1 2" key="1">
    <citation type="submission" date="2018-10" db="EMBL/GenBank/DDBJ databases">
        <title>Isolation, diversity and antifungal activity of actinobacteria from wheat.</title>
        <authorList>
            <person name="Han C."/>
        </authorList>
    </citation>
    <scope>NUCLEOTIDE SEQUENCE [LARGE SCALE GENOMIC DNA]</scope>
    <source>
        <strain evidence="1 2">NEAU-YY642</strain>
    </source>
</reference>
<dbReference type="EMBL" id="RFFJ01000025">
    <property type="protein sequence ID" value="RMI43394.1"/>
    <property type="molecule type" value="Genomic_DNA"/>
</dbReference>
<protein>
    <submittedName>
        <fullName evidence="1">ArpA protein</fullName>
    </submittedName>
</protein>
<dbReference type="Proteomes" id="UP000278673">
    <property type="component" value="Unassembled WGS sequence"/>
</dbReference>
<name>A0A3M2M104_9ACTN</name>
<sequence length="255" mass="28694">MTTQTDPTTSLDARIGAHLERAFTPEQVADMARHFEEEGFVRLNGLVPDDVFQGLHAEVDALVDRARRIDITIPTTSNTKRSMSTVHQGAIHEQSDLIPELYGSPALKTFLGRVAGEEVIDCPFDDEQYVITRQYRAGDTHGWHWGDFPFTVIWLFEVPDLSAGGALQTVPHSTWNKDDPQVERWLASREPKTWTFTSGDIYFLRSDTTLHRTTPLTRDTSRVILNTCWGSIADLGREMTHETMSAMFGGAEDGR</sequence>
<dbReference type="SUPFAM" id="SSF51197">
    <property type="entry name" value="Clavaminate synthase-like"/>
    <property type="match status" value="1"/>
</dbReference>